<gene>
    <name evidence="1" type="ORF">A3B86_02135</name>
</gene>
<sequence length="301" mass="33416">MTSAETIREITRKHLSENNGVVMGQCLSAVGWVGGTIPELPGHPNLVELSMDDTCGCGIAVGYALAGRDPIFICRYQGFMWYNSTDFINFGAKAEEMWGYKIRIFIRSIAHELGAGPVAGGAHHGIITRVPKFPVCAPVTPKEYESAWEYSRTHYGPLYVSECKKCFAIDYEMENIIKPDADITILAISVTRLSALEAIRILEKQGIVCNLIHLVWLKPLLIQPDALNAIRMSRCGALIVDMDFEDGYSKCIAYELMHQTDKKARVIGLEERTSGFAAHLDNPPPSSERICEYVKKVVSSK</sequence>
<dbReference type="InterPro" id="IPR009014">
    <property type="entry name" value="Transketo_C/PFOR_II"/>
</dbReference>
<dbReference type="Proteomes" id="UP000176834">
    <property type="component" value="Unassembled WGS sequence"/>
</dbReference>
<dbReference type="EMBL" id="MGJN01000013">
    <property type="protein sequence ID" value="OGN06920.1"/>
    <property type="molecule type" value="Genomic_DNA"/>
</dbReference>
<dbReference type="AlphaFoldDB" id="A0A1F8F2S2"/>
<name>A0A1F8F2S2_9BACT</name>
<accession>A0A1F8F2S2</accession>
<dbReference type="Gene3D" id="3.40.50.970">
    <property type="match status" value="1"/>
</dbReference>
<evidence type="ECO:0000313" key="2">
    <source>
        <dbReference type="Proteomes" id="UP000176834"/>
    </source>
</evidence>
<dbReference type="InterPro" id="IPR029061">
    <property type="entry name" value="THDP-binding"/>
</dbReference>
<proteinExistence type="predicted"/>
<dbReference type="SUPFAM" id="SSF52518">
    <property type="entry name" value="Thiamin diphosphate-binding fold (THDP-binding)"/>
    <property type="match status" value="1"/>
</dbReference>
<dbReference type="SUPFAM" id="SSF52922">
    <property type="entry name" value="TK C-terminal domain-like"/>
    <property type="match status" value="1"/>
</dbReference>
<comment type="caution">
    <text evidence="1">The sequence shown here is derived from an EMBL/GenBank/DDBJ whole genome shotgun (WGS) entry which is preliminary data.</text>
</comment>
<reference evidence="1 2" key="1">
    <citation type="journal article" date="2016" name="Nat. Commun.">
        <title>Thousands of microbial genomes shed light on interconnected biogeochemical processes in an aquifer system.</title>
        <authorList>
            <person name="Anantharaman K."/>
            <person name="Brown C.T."/>
            <person name="Hug L.A."/>
            <person name="Sharon I."/>
            <person name="Castelle C.J."/>
            <person name="Probst A.J."/>
            <person name="Thomas B.C."/>
            <person name="Singh A."/>
            <person name="Wilkins M.J."/>
            <person name="Karaoz U."/>
            <person name="Brodie E.L."/>
            <person name="Williams K.H."/>
            <person name="Hubbard S.S."/>
            <person name="Banfield J.F."/>
        </authorList>
    </citation>
    <scope>NUCLEOTIDE SEQUENCE [LARGE SCALE GENOMIC DNA]</scope>
</reference>
<organism evidence="1 2">
    <name type="scientific">Candidatus Yanofskybacteria bacterium RIFCSPHIGHO2_02_FULL_38_22b</name>
    <dbReference type="NCBI Taxonomy" id="1802673"/>
    <lineage>
        <taxon>Bacteria</taxon>
        <taxon>Candidatus Yanofskyibacteriota</taxon>
    </lineage>
</organism>
<dbReference type="Gene3D" id="3.40.50.920">
    <property type="match status" value="1"/>
</dbReference>
<evidence type="ECO:0000313" key="1">
    <source>
        <dbReference type="EMBL" id="OGN06920.1"/>
    </source>
</evidence>
<protein>
    <submittedName>
        <fullName evidence="1">Uncharacterized protein</fullName>
    </submittedName>
</protein>